<dbReference type="InterPro" id="IPR022463">
    <property type="entry name" value="1-PFruKinase"/>
</dbReference>
<evidence type="ECO:0000256" key="2">
    <source>
        <dbReference type="ARBA" id="ARBA00022679"/>
    </source>
</evidence>
<dbReference type="GO" id="GO:2001059">
    <property type="term" value="P:D-tagatose 6-phosphate catabolic process"/>
    <property type="evidence" value="ECO:0007669"/>
    <property type="project" value="UniProtKB-UniPathway"/>
</dbReference>
<name>A0A174BUC9_9FIRM</name>
<evidence type="ECO:0000313" key="11">
    <source>
        <dbReference type="Proteomes" id="UP000095546"/>
    </source>
</evidence>
<protein>
    <recommendedName>
        <fullName evidence="7">Tagatose-6-phosphate kinase</fullName>
        <ecNumber evidence="7">2.7.1.144</ecNumber>
    </recommendedName>
</protein>
<comment type="similarity">
    <text evidence="7">Belongs to the carbohydrate kinase PfkB family. LacC subfamily.</text>
</comment>
<dbReference type="eggNOG" id="COG1105">
    <property type="taxonomic scope" value="Bacteria"/>
</dbReference>
<dbReference type="PIRSF" id="PIRSF000535">
    <property type="entry name" value="1PFK/6PFK/LacC"/>
    <property type="match status" value="1"/>
</dbReference>
<sequence>MIYTVTFNPSLDYIVRLDSFTAGEINRVNYEQVLGGGKGINVSIVLGNLGHESTALGFTAGFTGEEIKRQLDGFGVKHDFVQLPEGFTRINVKVKADKETEINGQGPDISEANREELFEKLDKLSKGDTLVLAGSIPKTLPDDIYEKIMARLEGRGIRIIVDAEKKLLLNVLKYHPFLIKPNNHELGDMFGVKLTTDEEIITYAKKLQEKGAQNVLISMAGDGAILLTADGKHYKSPAPKGKLINSVGAGDSMVAGFITGYIESQGDFETAFHMGVATGSASAFSENLATRPEVEALLKTII</sequence>
<dbReference type="GO" id="GO:0044281">
    <property type="term" value="P:small molecule metabolic process"/>
    <property type="evidence" value="ECO:0007669"/>
    <property type="project" value="UniProtKB-ARBA"/>
</dbReference>
<evidence type="ECO:0000259" key="9">
    <source>
        <dbReference type="Pfam" id="PF00294"/>
    </source>
</evidence>
<dbReference type="RefSeq" id="WP_055162709.1">
    <property type="nucleotide sequence ID" value="NZ_CABIWZ010000022.1"/>
</dbReference>
<dbReference type="FunFam" id="3.40.1190.20:FF:000001">
    <property type="entry name" value="Phosphofructokinase"/>
    <property type="match status" value="1"/>
</dbReference>
<dbReference type="PROSITE" id="PS00584">
    <property type="entry name" value="PFKB_KINASES_2"/>
    <property type="match status" value="1"/>
</dbReference>
<dbReference type="EMBL" id="CYYU01000022">
    <property type="protein sequence ID" value="CUO04237.1"/>
    <property type="molecule type" value="Genomic_DNA"/>
</dbReference>
<comment type="function">
    <text evidence="8">Catalyzes the ATP-dependent phosphorylation of fructose-l-phosphate to fructose-l,6-bisphosphate.</text>
</comment>
<dbReference type="InterPro" id="IPR002173">
    <property type="entry name" value="Carboh/pur_kinase_PfkB_CS"/>
</dbReference>
<evidence type="ECO:0000256" key="4">
    <source>
        <dbReference type="ARBA" id="ARBA00022777"/>
    </source>
</evidence>
<keyword evidence="4 8" id="KW-0418">Kinase</keyword>
<dbReference type="Proteomes" id="UP000095546">
    <property type="component" value="Unassembled WGS sequence"/>
</dbReference>
<keyword evidence="11" id="KW-1185">Reference proteome</keyword>
<organism evidence="10 11">
    <name type="scientific">Mitsuokella jalaludinii</name>
    <dbReference type="NCBI Taxonomy" id="187979"/>
    <lineage>
        <taxon>Bacteria</taxon>
        <taxon>Bacillati</taxon>
        <taxon>Bacillota</taxon>
        <taxon>Negativicutes</taxon>
        <taxon>Selenomonadales</taxon>
        <taxon>Selenomonadaceae</taxon>
        <taxon>Mitsuokella</taxon>
    </lineage>
</organism>
<dbReference type="InterPro" id="IPR029056">
    <property type="entry name" value="Ribokinase-like"/>
</dbReference>
<dbReference type="NCBIfam" id="TIGR03828">
    <property type="entry name" value="pfkB"/>
    <property type="match status" value="1"/>
</dbReference>
<keyword evidence="3 7" id="KW-0547">Nucleotide-binding</keyword>
<dbReference type="UniPathway" id="UPA00704">
    <property type="reaction ID" value="UER00715"/>
</dbReference>
<proteinExistence type="inferred from homology"/>
<evidence type="ECO:0000313" key="10">
    <source>
        <dbReference type="EMBL" id="CUO04237.1"/>
    </source>
</evidence>
<dbReference type="GO" id="GO:0016052">
    <property type="term" value="P:carbohydrate catabolic process"/>
    <property type="evidence" value="ECO:0007669"/>
    <property type="project" value="UniProtKB-ARBA"/>
</dbReference>
<dbReference type="GO" id="GO:0005524">
    <property type="term" value="F:ATP binding"/>
    <property type="evidence" value="ECO:0007669"/>
    <property type="project" value="UniProtKB-UniRule"/>
</dbReference>
<dbReference type="CDD" id="cd01164">
    <property type="entry name" value="FruK_PfkB_like"/>
    <property type="match status" value="1"/>
</dbReference>
<dbReference type="InterPro" id="IPR017583">
    <property type="entry name" value="Tagatose/fructose_Pkinase"/>
</dbReference>
<feature type="domain" description="Carbohydrate kinase PfkB" evidence="9">
    <location>
        <begin position="8"/>
        <end position="289"/>
    </location>
</feature>
<dbReference type="SUPFAM" id="SSF53613">
    <property type="entry name" value="Ribokinase-like"/>
    <property type="match status" value="1"/>
</dbReference>
<comment type="catalytic activity">
    <reaction evidence="6 8">
        <text>beta-D-fructose 1-phosphate + ATP = beta-D-fructose 1,6-bisphosphate + ADP + H(+)</text>
        <dbReference type="Rhea" id="RHEA:14213"/>
        <dbReference type="ChEBI" id="CHEBI:15378"/>
        <dbReference type="ChEBI" id="CHEBI:30616"/>
        <dbReference type="ChEBI" id="CHEBI:32966"/>
        <dbReference type="ChEBI" id="CHEBI:138881"/>
        <dbReference type="ChEBI" id="CHEBI:456216"/>
        <dbReference type="EC" id="2.7.1.56"/>
    </reaction>
</comment>
<keyword evidence="7" id="KW-0423">Lactose metabolism</keyword>
<dbReference type="PANTHER" id="PTHR46566">
    <property type="entry name" value="1-PHOSPHOFRUCTOKINASE-RELATED"/>
    <property type="match status" value="1"/>
</dbReference>
<dbReference type="NCBIfam" id="TIGR03168">
    <property type="entry name" value="1-PFK"/>
    <property type="match status" value="1"/>
</dbReference>
<dbReference type="InterPro" id="IPR011611">
    <property type="entry name" value="PfkB_dom"/>
</dbReference>
<evidence type="ECO:0000256" key="8">
    <source>
        <dbReference type="RuleBase" id="RU369061"/>
    </source>
</evidence>
<reference evidence="10 11" key="1">
    <citation type="submission" date="2015-09" db="EMBL/GenBank/DDBJ databases">
        <authorList>
            <consortium name="Pathogen Informatics"/>
        </authorList>
    </citation>
    <scope>NUCLEOTIDE SEQUENCE [LARGE SCALE GENOMIC DNA]</scope>
    <source>
        <strain evidence="10 11">2789STDY5608828</strain>
    </source>
</reference>
<evidence type="ECO:0000256" key="3">
    <source>
        <dbReference type="ARBA" id="ARBA00022741"/>
    </source>
</evidence>
<dbReference type="GO" id="GO:0009024">
    <property type="term" value="F:tagatose-6-phosphate kinase activity"/>
    <property type="evidence" value="ECO:0007669"/>
    <property type="project" value="UniProtKB-EC"/>
</dbReference>
<dbReference type="PANTHER" id="PTHR46566:SF1">
    <property type="entry name" value="1-PHOSPHOFRUCTOKINASE"/>
    <property type="match status" value="1"/>
</dbReference>
<comment type="similarity">
    <text evidence="1">Belongs to the carbohydrate kinase pfkB family.</text>
</comment>
<gene>
    <name evidence="10" type="primary">lacC</name>
    <name evidence="10" type="ORF">ERS852385_01991</name>
</gene>
<dbReference type="AlphaFoldDB" id="A0A174BUC9"/>
<dbReference type="OrthoDB" id="9801219at2"/>
<dbReference type="STRING" id="187979.ERS852385_01991"/>
<accession>A0A174BUC9</accession>
<evidence type="ECO:0000256" key="6">
    <source>
        <dbReference type="ARBA" id="ARBA00047745"/>
    </source>
</evidence>
<dbReference type="GO" id="GO:0005829">
    <property type="term" value="C:cytosol"/>
    <property type="evidence" value="ECO:0007669"/>
    <property type="project" value="TreeGrafter"/>
</dbReference>
<evidence type="ECO:0000256" key="5">
    <source>
        <dbReference type="ARBA" id="ARBA00022840"/>
    </source>
</evidence>
<dbReference type="GO" id="GO:0005988">
    <property type="term" value="P:lactose metabolic process"/>
    <property type="evidence" value="ECO:0007669"/>
    <property type="project" value="UniProtKB-KW"/>
</dbReference>
<keyword evidence="2 7" id="KW-0808">Transferase</keyword>
<evidence type="ECO:0000256" key="1">
    <source>
        <dbReference type="ARBA" id="ARBA00005380"/>
    </source>
</evidence>
<dbReference type="Gene3D" id="3.40.1190.20">
    <property type="match status" value="1"/>
</dbReference>
<dbReference type="EC" id="2.7.1.144" evidence="7"/>
<comment type="pathway">
    <text evidence="7">Carbohydrate metabolism; D-tagatose 6-phosphate degradation; D-glyceraldehyde 3-phosphate and glycerone phosphate from D-tagatose 6-phosphate: step 1/2.</text>
</comment>
<dbReference type="Pfam" id="PF00294">
    <property type="entry name" value="PfkB"/>
    <property type="match status" value="1"/>
</dbReference>
<keyword evidence="5 7" id="KW-0067">ATP-binding</keyword>
<evidence type="ECO:0000256" key="7">
    <source>
        <dbReference type="PIRNR" id="PIRNR000535"/>
    </source>
</evidence>
<comment type="catalytic activity">
    <reaction evidence="7">
        <text>D-tagatofuranose 6-phosphate + ATP = D-tagatofuranose 1,6-bisphosphate + ADP + H(+)</text>
        <dbReference type="Rhea" id="RHEA:12420"/>
        <dbReference type="ChEBI" id="CHEBI:15378"/>
        <dbReference type="ChEBI" id="CHEBI:30616"/>
        <dbReference type="ChEBI" id="CHEBI:58694"/>
        <dbReference type="ChEBI" id="CHEBI:58695"/>
        <dbReference type="ChEBI" id="CHEBI:456216"/>
        <dbReference type="EC" id="2.7.1.144"/>
    </reaction>
</comment>
<dbReference type="GO" id="GO:0008662">
    <property type="term" value="F:1-phosphofructokinase activity"/>
    <property type="evidence" value="ECO:0007669"/>
    <property type="project" value="UniProtKB-UniRule"/>
</dbReference>